<evidence type="ECO:0008006" key="3">
    <source>
        <dbReference type="Google" id="ProtNLM"/>
    </source>
</evidence>
<gene>
    <name evidence="1" type="ORF">FAK_37320</name>
</gene>
<name>A0AAU9EHQ9_9BACT</name>
<sequence length="261" mass="28243">MPNPAAPLPLVVSLPHSSAQVPPAAAARLALSPLEVEQSVDLGSTEVFGPLPVRHMFPAPQTRLVVDLNRAPDDLGPKGVVAAKDYAGRWVFSQQAAPEPGLKRQWVEGLWRPWHRRLAEALDDPAVRLLLDGHSLDGVGPAEAPDPGAKRADVVLSNRGDQQGQAAGRGDLTCPPEVLRLLGQALEEQGLSVAYNTPYVGGHIIVRYGPSLMARGAAAVQMELNKDLYADPGYSRVYSERAAELSLRLERALRLFLSRWR</sequence>
<proteinExistence type="predicted"/>
<accession>A0AAU9EHQ9</accession>
<dbReference type="AlphaFoldDB" id="A0AAU9EHQ9"/>
<dbReference type="KEGG" id="dmp:FAK_37320"/>
<dbReference type="InterPro" id="IPR007709">
    <property type="entry name" value="N-FG_amidohydro"/>
</dbReference>
<organism evidence="1 2">
    <name type="scientific">Desulfoferula mesophila</name>
    <dbReference type="NCBI Taxonomy" id="3058419"/>
    <lineage>
        <taxon>Bacteria</taxon>
        <taxon>Pseudomonadati</taxon>
        <taxon>Thermodesulfobacteriota</taxon>
        <taxon>Desulfarculia</taxon>
        <taxon>Desulfarculales</taxon>
        <taxon>Desulfarculaceae</taxon>
        <taxon>Desulfoferula</taxon>
    </lineage>
</organism>
<dbReference type="SUPFAM" id="SSF53187">
    <property type="entry name" value="Zn-dependent exopeptidases"/>
    <property type="match status" value="1"/>
</dbReference>
<keyword evidence="2" id="KW-1185">Reference proteome</keyword>
<dbReference type="Pfam" id="PF05013">
    <property type="entry name" value="FGase"/>
    <property type="match status" value="1"/>
</dbReference>
<dbReference type="RefSeq" id="WP_338602828.1">
    <property type="nucleotide sequence ID" value="NZ_AP028679.1"/>
</dbReference>
<evidence type="ECO:0000313" key="1">
    <source>
        <dbReference type="EMBL" id="BEQ16666.1"/>
    </source>
</evidence>
<dbReference type="EMBL" id="AP028679">
    <property type="protein sequence ID" value="BEQ16666.1"/>
    <property type="molecule type" value="Genomic_DNA"/>
</dbReference>
<reference evidence="2" key="1">
    <citation type="journal article" date="2023" name="Arch. Microbiol.">
        <title>Desulfoferula mesophilus gen. nov. sp. nov., a mesophilic sulfate-reducing bacterium isolated from a brackish lake sediment.</title>
        <authorList>
            <person name="Watanabe T."/>
            <person name="Yabe T."/>
            <person name="Tsuji J.M."/>
            <person name="Fukui M."/>
        </authorList>
    </citation>
    <scope>NUCLEOTIDE SEQUENCE [LARGE SCALE GENOMIC DNA]</scope>
    <source>
        <strain evidence="2">12FAK</strain>
    </source>
</reference>
<dbReference type="Gene3D" id="3.40.630.40">
    <property type="entry name" value="Zn-dependent exopeptidases"/>
    <property type="match status" value="1"/>
</dbReference>
<evidence type="ECO:0000313" key="2">
    <source>
        <dbReference type="Proteomes" id="UP001366166"/>
    </source>
</evidence>
<protein>
    <recommendedName>
        <fullName evidence="3">N-formylglutamate amidohydrolase</fullName>
    </recommendedName>
</protein>
<dbReference type="Proteomes" id="UP001366166">
    <property type="component" value="Chromosome"/>
</dbReference>